<keyword evidence="3" id="KW-0677">Repeat</keyword>
<feature type="domain" description="CNNM transmembrane" evidence="12">
    <location>
        <begin position="1"/>
        <end position="179"/>
    </location>
</feature>
<evidence type="ECO:0000256" key="1">
    <source>
        <dbReference type="ARBA" id="ARBA00004141"/>
    </source>
</evidence>
<keyword evidence="14" id="KW-1185">Reference proteome</keyword>
<dbReference type="PANTHER" id="PTHR22777">
    <property type="entry name" value="HEMOLYSIN-RELATED"/>
    <property type="match status" value="1"/>
</dbReference>
<accession>A0A1G9N1U9</accession>
<reference evidence="13 14" key="1">
    <citation type="submission" date="2016-10" db="EMBL/GenBank/DDBJ databases">
        <authorList>
            <person name="de Groot N.N."/>
        </authorList>
    </citation>
    <scope>NUCLEOTIDE SEQUENCE [LARGE SCALE GENOMIC DNA]</scope>
    <source>
        <strain evidence="13 14">DSM 25186</strain>
    </source>
</reference>
<dbReference type="CDD" id="cd04590">
    <property type="entry name" value="CBS_pair_CorC_HlyC_assoc"/>
    <property type="match status" value="1"/>
</dbReference>
<evidence type="ECO:0000256" key="7">
    <source>
        <dbReference type="PROSITE-ProRule" id="PRU00703"/>
    </source>
</evidence>
<evidence type="ECO:0000313" key="14">
    <source>
        <dbReference type="Proteomes" id="UP000198510"/>
    </source>
</evidence>
<gene>
    <name evidence="13" type="ORF">SAMN05421823_108139</name>
</gene>
<dbReference type="RefSeq" id="WP_089685399.1">
    <property type="nucleotide sequence ID" value="NZ_FNFO01000008.1"/>
</dbReference>
<keyword evidence="5 7" id="KW-0129">CBS domain</keyword>
<dbReference type="Gene3D" id="3.10.580.10">
    <property type="entry name" value="CBS-domain"/>
    <property type="match status" value="1"/>
</dbReference>
<dbReference type="STRING" id="1075417.SAMN05421823_108139"/>
<proteinExistence type="predicted"/>
<dbReference type="InterPro" id="IPR000644">
    <property type="entry name" value="CBS_dom"/>
</dbReference>
<feature type="transmembrane region" description="Helical" evidence="10">
    <location>
        <begin position="90"/>
        <end position="107"/>
    </location>
</feature>
<protein>
    <submittedName>
        <fullName evidence="13">Hemolysin, contains CBS domains</fullName>
    </submittedName>
</protein>
<feature type="transmembrane region" description="Helical" evidence="10">
    <location>
        <begin position="59"/>
        <end position="83"/>
    </location>
</feature>
<evidence type="ECO:0000259" key="12">
    <source>
        <dbReference type="PROSITE" id="PS51846"/>
    </source>
</evidence>
<feature type="domain" description="CBS" evidence="11">
    <location>
        <begin position="263"/>
        <end position="321"/>
    </location>
</feature>
<feature type="domain" description="CBS" evidence="11">
    <location>
        <begin position="198"/>
        <end position="258"/>
    </location>
</feature>
<evidence type="ECO:0000259" key="11">
    <source>
        <dbReference type="PROSITE" id="PS51371"/>
    </source>
</evidence>
<keyword evidence="4 8" id="KW-1133">Transmembrane helix</keyword>
<dbReference type="PROSITE" id="PS51371">
    <property type="entry name" value="CBS"/>
    <property type="match status" value="2"/>
</dbReference>
<dbReference type="EMBL" id="FNFO01000008">
    <property type="protein sequence ID" value="SDL79825.1"/>
    <property type="molecule type" value="Genomic_DNA"/>
</dbReference>
<dbReference type="GO" id="GO:0005886">
    <property type="term" value="C:plasma membrane"/>
    <property type="evidence" value="ECO:0007669"/>
    <property type="project" value="TreeGrafter"/>
</dbReference>
<evidence type="ECO:0000256" key="10">
    <source>
        <dbReference type="SAM" id="Phobius"/>
    </source>
</evidence>
<evidence type="ECO:0000313" key="13">
    <source>
        <dbReference type="EMBL" id="SDL79825.1"/>
    </source>
</evidence>
<dbReference type="InterPro" id="IPR044751">
    <property type="entry name" value="Ion_transp-like_CBS"/>
</dbReference>
<evidence type="ECO:0000256" key="8">
    <source>
        <dbReference type="PROSITE-ProRule" id="PRU01193"/>
    </source>
</evidence>
<dbReference type="PROSITE" id="PS51846">
    <property type="entry name" value="CNNM"/>
    <property type="match status" value="1"/>
</dbReference>
<feature type="transmembrane region" description="Helical" evidence="10">
    <location>
        <begin position="127"/>
        <end position="149"/>
    </location>
</feature>
<evidence type="ECO:0000256" key="4">
    <source>
        <dbReference type="ARBA" id="ARBA00022989"/>
    </source>
</evidence>
<dbReference type="OrthoDB" id="9798188at2"/>
<sequence>MALLLFYLLLAILFSFLCSILEAVLLSITPSYILALEEKDPITGGRLRRLKDDVDRPLSAILSLNTIAHTIGAAGVGAQAAVVFREVSTVAISVVLTLLILVLSEIIPKTLGANYWKALTPFTVTMLRLIVPLMLPFVFVAKGITSLLTRREKEPSISRDEISAMADLGHQEGIFEESESRILKNLIRFKSIKTEDIMTPRTVVVAYPDNLSLKQVFQDENFPKFTRIPVYHKQKDHVLGFIHKHDVLDKLAKDQHKLPVKEVVRSLMVVGEETPLPRLFEMLLAEREQIALVTDPYGGMAGIVTMEDVMETLLGIEIMDEFDSTQDMQVLARTRWRQRAERLGLLTEELREEEEAREKTIQLGLTGGQPPAGESSAAHKDGNTSD</sequence>
<keyword evidence="6 8" id="KW-0472">Membrane</keyword>
<evidence type="ECO:0000256" key="6">
    <source>
        <dbReference type="ARBA" id="ARBA00023136"/>
    </source>
</evidence>
<dbReference type="AlphaFoldDB" id="A0A1G9N1U9"/>
<dbReference type="Proteomes" id="UP000198510">
    <property type="component" value="Unassembled WGS sequence"/>
</dbReference>
<feature type="region of interest" description="Disordered" evidence="9">
    <location>
        <begin position="351"/>
        <end position="386"/>
    </location>
</feature>
<evidence type="ECO:0000256" key="2">
    <source>
        <dbReference type="ARBA" id="ARBA00022692"/>
    </source>
</evidence>
<evidence type="ECO:0000256" key="5">
    <source>
        <dbReference type="ARBA" id="ARBA00023122"/>
    </source>
</evidence>
<dbReference type="InterPro" id="IPR002550">
    <property type="entry name" value="CNNM"/>
</dbReference>
<organism evidence="13 14">
    <name type="scientific">Catalinimonas alkaloidigena</name>
    <dbReference type="NCBI Taxonomy" id="1075417"/>
    <lineage>
        <taxon>Bacteria</taxon>
        <taxon>Pseudomonadati</taxon>
        <taxon>Bacteroidota</taxon>
        <taxon>Cytophagia</taxon>
        <taxon>Cytophagales</taxon>
        <taxon>Catalimonadaceae</taxon>
        <taxon>Catalinimonas</taxon>
    </lineage>
</organism>
<dbReference type="SUPFAM" id="SSF54631">
    <property type="entry name" value="CBS-domain pair"/>
    <property type="match status" value="1"/>
</dbReference>
<dbReference type="Pfam" id="PF01595">
    <property type="entry name" value="CNNM"/>
    <property type="match status" value="1"/>
</dbReference>
<feature type="compositionally biased region" description="Basic and acidic residues" evidence="9">
    <location>
        <begin position="377"/>
        <end position="386"/>
    </location>
</feature>
<dbReference type="PANTHER" id="PTHR22777:SF4">
    <property type="entry name" value="UPF0053 PROTEIN SLL1254"/>
    <property type="match status" value="1"/>
</dbReference>
<evidence type="ECO:0000256" key="3">
    <source>
        <dbReference type="ARBA" id="ARBA00022737"/>
    </source>
</evidence>
<keyword evidence="2 8" id="KW-0812">Transmembrane</keyword>
<dbReference type="InterPro" id="IPR046342">
    <property type="entry name" value="CBS_dom_sf"/>
</dbReference>
<comment type="subcellular location">
    <subcellularLocation>
        <location evidence="1">Membrane</location>
        <topology evidence="1">Multi-pass membrane protein</topology>
    </subcellularLocation>
</comment>
<dbReference type="Pfam" id="PF00571">
    <property type="entry name" value="CBS"/>
    <property type="match status" value="1"/>
</dbReference>
<evidence type="ECO:0000256" key="9">
    <source>
        <dbReference type="SAM" id="MobiDB-lite"/>
    </source>
</evidence>
<name>A0A1G9N1U9_9BACT</name>